<sequence>MNFDLVFKAAGVGLIVGILVLILEQYNKKEQAQLVTIAGVIVVLYIVLQSLSDLMVLVKSVFKLY</sequence>
<name>F0T0S2_SYNGF</name>
<reference evidence="2 3" key="1">
    <citation type="journal article" date="2011" name="Stand. Genomic Sci.">
        <title>Complete genome sequence of Syntrophobotulus glycolicus type strain (FlGlyR).</title>
        <authorList>
            <person name="Han C."/>
            <person name="Mwirichia R."/>
            <person name="Chertkov O."/>
            <person name="Held B."/>
            <person name="Lapidus A."/>
            <person name="Nolan M."/>
            <person name="Lucas S."/>
            <person name="Hammon N."/>
            <person name="Deshpande S."/>
            <person name="Cheng J.F."/>
            <person name="Tapia R."/>
            <person name="Goodwin L."/>
            <person name="Pitluck S."/>
            <person name="Huntemann M."/>
            <person name="Liolios K."/>
            <person name="Ivanova N."/>
            <person name="Pagani I."/>
            <person name="Mavromatis K."/>
            <person name="Ovchinikova G."/>
            <person name="Pati A."/>
            <person name="Chen A."/>
            <person name="Palaniappan K."/>
            <person name="Land M."/>
            <person name="Hauser L."/>
            <person name="Brambilla E.M."/>
            <person name="Rohde M."/>
            <person name="Spring S."/>
            <person name="Sikorski J."/>
            <person name="Goker M."/>
            <person name="Woyke T."/>
            <person name="Bristow J."/>
            <person name="Eisen J.A."/>
            <person name="Markowitz V."/>
            <person name="Hugenholtz P."/>
            <person name="Kyrpides N.C."/>
            <person name="Klenk H.P."/>
            <person name="Detter J.C."/>
        </authorList>
    </citation>
    <scope>NUCLEOTIDE SEQUENCE [LARGE SCALE GENOMIC DNA]</scope>
    <source>
        <strain evidence="3">DSM 8271 / FlGlyR</strain>
    </source>
</reference>
<keyword evidence="1" id="KW-0812">Transmembrane</keyword>
<reference evidence="3" key="2">
    <citation type="submission" date="2011-02" db="EMBL/GenBank/DDBJ databases">
        <title>The complete genome of Syntrophobotulus glycolicus DSM 8271.</title>
        <authorList>
            <person name="Lucas S."/>
            <person name="Copeland A."/>
            <person name="Lapidus A."/>
            <person name="Bruce D."/>
            <person name="Goodwin L."/>
            <person name="Pitluck S."/>
            <person name="Kyrpides N."/>
            <person name="Mavromatis K."/>
            <person name="Pagani I."/>
            <person name="Ivanova N."/>
            <person name="Mikhailova N."/>
            <person name="Chertkov O."/>
            <person name="Held B."/>
            <person name="Detter J.C."/>
            <person name="Tapia R."/>
            <person name="Han C."/>
            <person name="Land M."/>
            <person name="Hauser L."/>
            <person name="Markowitz V."/>
            <person name="Cheng J.-F."/>
            <person name="Hugenholtz P."/>
            <person name="Woyke T."/>
            <person name="Wu D."/>
            <person name="Spring S."/>
            <person name="Schroeder M."/>
            <person name="Brambilla E."/>
            <person name="Klenk H.-P."/>
            <person name="Eisen J.A."/>
        </authorList>
    </citation>
    <scope>NUCLEOTIDE SEQUENCE [LARGE SCALE GENOMIC DNA]</scope>
    <source>
        <strain evidence="3">DSM 8271 / FlGlyR</strain>
    </source>
</reference>
<dbReference type="InterPro" id="IPR025664">
    <property type="entry name" value="Spore_III_AC/AD"/>
</dbReference>
<evidence type="ECO:0000256" key="1">
    <source>
        <dbReference type="SAM" id="Phobius"/>
    </source>
</evidence>
<feature type="transmembrane region" description="Helical" evidence="1">
    <location>
        <begin position="35"/>
        <end position="58"/>
    </location>
</feature>
<evidence type="ECO:0000313" key="3">
    <source>
        <dbReference type="Proteomes" id="UP000007488"/>
    </source>
</evidence>
<dbReference type="NCBIfam" id="TIGR02848">
    <property type="entry name" value="spore_III_AC"/>
    <property type="match status" value="1"/>
</dbReference>
<dbReference type="AlphaFoldDB" id="F0T0S2"/>
<dbReference type="eggNOG" id="ENOG5032ZY3">
    <property type="taxonomic scope" value="Bacteria"/>
</dbReference>
<keyword evidence="3" id="KW-1185">Reference proteome</keyword>
<keyword evidence="1" id="KW-1133">Transmembrane helix</keyword>
<protein>
    <submittedName>
        <fullName evidence="2">Stage III sporulation protein AC</fullName>
    </submittedName>
</protein>
<proteinExistence type="predicted"/>
<keyword evidence="1" id="KW-0472">Membrane</keyword>
<dbReference type="OrthoDB" id="9800383at2"/>
<dbReference type="STRING" id="645991.Sgly_1915"/>
<feature type="transmembrane region" description="Helical" evidence="1">
    <location>
        <begin position="6"/>
        <end position="23"/>
    </location>
</feature>
<organism evidence="2 3">
    <name type="scientific">Syntrophobotulus glycolicus (strain DSM 8271 / FlGlyR)</name>
    <dbReference type="NCBI Taxonomy" id="645991"/>
    <lineage>
        <taxon>Bacteria</taxon>
        <taxon>Bacillati</taxon>
        <taxon>Bacillota</taxon>
        <taxon>Clostridia</taxon>
        <taxon>Eubacteriales</taxon>
        <taxon>Desulfitobacteriaceae</taxon>
        <taxon>Syntrophobotulus</taxon>
    </lineage>
</organism>
<dbReference type="Pfam" id="PF06686">
    <property type="entry name" value="SpoIIIAC"/>
    <property type="match status" value="1"/>
</dbReference>
<gene>
    <name evidence="2" type="ordered locus">Sgly_1915</name>
</gene>
<dbReference type="InterPro" id="IPR009570">
    <property type="entry name" value="Spore_III_AC"/>
</dbReference>
<evidence type="ECO:0000313" key="2">
    <source>
        <dbReference type="EMBL" id="ADY56211.1"/>
    </source>
</evidence>
<dbReference type="RefSeq" id="WP_013625079.1">
    <property type="nucleotide sequence ID" value="NC_015172.1"/>
</dbReference>
<dbReference type="Proteomes" id="UP000007488">
    <property type="component" value="Chromosome"/>
</dbReference>
<dbReference type="HOGENOM" id="CLU_194471_2_0_9"/>
<accession>F0T0S2</accession>
<dbReference type="KEGG" id="sgy:Sgly_1915"/>
<dbReference type="EMBL" id="CP002547">
    <property type="protein sequence ID" value="ADY56211.1"/>
    <property type="molecule type" value="Genomic_DNA"/>
</dbReference>